<reference evidence="1 2" key="1">
    <citation type="journal article" date="2021" name="Commun. Biol.">
        <title>The genome of Shorea leprosula (Dipterocarpaceae) highlights the ecological relevance of drought in aseasonal tropical rainforests.</title>
        <authorList>
            <person name="Ng K.K.S."/>
            <person name="Kobayashi M.J."/>
            <person name="Fawcett J.A."/>
            <person name="Hatakeyama M."/>
            <person name="Paape T."/>
            <person name="Ng C.H."/>
            <person name="Ang C.C."/>
            <person name="Tnah L.H."/>
            <person name="Lee C.T."/>
            <person name="Nishiyama T."/>
            <person name="Sese J."/>
            <person name="O'Brien M.J."/>
            <person name="Copetti D."/>
            <person name="Mohd Noor M.I."/>
            <person name="Ong R.C."/>
            <person name="Putra M."/>
            <person name="Sireger I.Z."/>
            <person name="Indrioko S."/>
            <person name="Kosugi Y."/>
            <person name="Izuno A."/>
            <person name="Isagi Y."/>
            <person name="Lee S.L."/>
            <person name="Shimizu K.K."/>
        </authorList>
    </citation>
    <scope>NUCLEOTIDE SEQUENCE [LARGE SCALE GENOMIC DNA]</scope>
    <source>
        <strain evidence="1">214</strain>
    </source>
</reference>
<dbReference type="EMBL" id="BPVZ01000040">
    <property type="protein sequence ID" value="GKV13978.1"/>
    <property type="molecule type" value="Genomic_DNA"/>
</dbReference>
<comment type="caution">
    <text evidence="1">The sequence shown here is derived from an EMBL/GenBank/DDBJ whole genome shotgun (WGS) entry which is preliminary data.</text>
</comment>
<protein>
    <submittedName>
        <fullName evidence="1">Uncharacterized protein</fullName>
    </submittedName>
</protein>
<name>A0AAV5JNE1_9ROSI</name>
<organism evidence="1 2">
    <name type="scientific">Rubroshorea leprosula</name>
    <dbReference type="NCBI Taxonomy" id="152421"/>
    <lineage>
        <taxon>Eukaryota</taxon>
        <taxon>Viridiplantae</taxon>
        <taxon>Streptophyta</taxon>
        <taxon>Embryophyta</taxon>
        <taxon>Tracheophyta</taxon>
        <taxon>Spermatophyta</taxon>
        <taxon>Magnoliopsida</taxon>
        <taxon>eudicotyledons</taxon>
        <taxon>Gunneridae</taxon>
        <taxon>Pentapetalae</taxon>
        <taxon>rosids</taxon>
        <taxon>malvids</taxon>
        <taxon>Malvales</taxon>
        <taxon>Dipterocarpaceae</taxon>
        <taxon>Rubroshorea</taxon>
    </lineage>
</organism>
<dbReference type="Proteomes" id="UP001054252">
    <property type="component" value="Unassembled WGS sequence"/>
</dbReference>
<gene>
    <name evidence="1" type="ORF">SLEP1_g24923</name>
</gene>
<dbReference type="AlphaFoldDB" id="A0AAV5JNE1"/>
<keyword evidence="2" id="KW-1185">Reference proteome</keyword>
<evidence type="ECO:0000313" key="1">
    <source>
        <dbReference type="EMBL" id="GKV13978.1"/>
    </source>
</evidence>
<sequence length="38" mass="4300">MLLAANILEYKFILSLGLTCEDLIGEEIWSSKDKKGRT</sequence>
<accession>A0AAV5JNE1</accession>
<evidence type="ECO:0000313" key="2">
    <source>
        <dbReference type="Proteomes" id="UP001054252"/>
    </source>
</evidence>
<proteinExistence type="predicted"/>